<accession>A0ABD0PMI6</accession>
<reference evidence="1 2" key="1">
    <citation type="submission" date="2024-05" db="EMBL/GenBank/DDBJ databases">
        <title>Genome sequencing and assembly of Indian major carp, Cirrhinus mrigala (Hamilton, 1822).</title>
        <authorList>
            <person name="Mohindra V."/>
            <person name="Chowdhury L.M."/>
            <person name="Lal K."/>
            <person name="Jena J.K."/>
        </authorList>
    </citation>
    <scope>NUCLEOTIDE SEQUENCE [LARGE SCALE GENOMIC DNA]</scope>
    <source>
        <strain evidence="1">CM1030</strain>
        <tissue evidence="1">Blood</tissue>
    </source>
</reference>
<dbReference type="EMBL" id="JAMKFB020000015">
    <property type="protein sequence ID" value="KAL0175245.1"/>
    <property type="molecule type" value="Genomic_DNA"/>
</dbReference>
<dbReference type="Proteomes" id="UP001529510">
    <property type="component" value="Unassembled WGS sequence"/>
</dbReference>
<gene>
    <name evidence="1" type="ORF">M9458_031213</name>
</gene>
<comment type="caution">
    <text evidence="1">The sequence shown here is derived from an EMBL/GenBank/DDBJ whole genome shotgun (WGS) entry which is preliminary data.</text>
</comment>
<name>A0ABD0PMI6_CIRMR</name>
<dbReference type="AlphaFoldDB" id="A0ABD0PMI6"/>
<keyword evidence="2" id="KW-1185">Reference proteome</keyword>
<evidence type="ECO:0000313" key="2">
    <source>
        <dbReference type="Proteomes" id="UP001529510"/>
    </source>
</evidence>
<sequence length="51" mass="5798">MRKAIEGTMPNGVRLQTEVFEEPGPIPSTCTKYWTIRSTKTPATDDNRWSV</sequence>
<organism evidence="1 2">
    <name type="scientific">Cirrhinus mrigala</name>
    <name type="common">Mrigala</name>
    <dbReference type="NCBI Taxonomy" id="683832"/>
    <lineage>
        <taxon>Eukaryota</taxon>
        <taxon>Metazoa</taxon>
        <taxon>Chordata</taxon>
        <taxon>Craniata</taxon>
        <taxon>Vertebrata</taxon>
        <taxon>Euteleostomi</taxon>
        <taxon>Actinopterygii</taxon>
        <taxon>Neopterygii</taxon>
        <taxon>Teleostei</taxon>
        <taxon>Ostariophysi</taxon>
        <taxon>Cypriniformes</taxon>
        <taxon>Cyprinidae</taxon>
        <taxon>Labeoninae</taxon>
        <taxon>Labeonini</taxon>
        <taxon>Cirrhinus</taxon>
    </lineage>
</organism>
<protein>
    <submittedName>
        <fullName evidence="1">Uncharacterized protein</fullName>
    </submittedName>
</protein>
<evidence type="ECO:0000313" key="1">
    <source>
        <dbReference type="EMBL" id="KAL0175245.1"/>
    </source>
</evidence>
<proteinExistence type="predicted"/>